<dbReference type="EMBL" id="UZAK01049312">
    <property type="protein sequence ID" value="VDP78853.1"/>
    <property type="molecule type" value="Genomic_DNA"/>
</dbReference>
<dbReference type="Proteomes" id="UP000279833">
    <property type="component" value="Unassembled WGS sequence"/>
</dbReference>
<dbReference type="WBParaSite" id="SCUD_0002241501-mRNA-1">
    <property type="protein sequence ID" value="SCUD_0002241501-mRNA-1"/>
    <property type="gene ID" value="SCUD_0002241501"/>
</dbReference>
<reference evidence="2 3" key="2">
    <citation type="submission" date="2018-11" db="EMBL/GenBank/DDBJ databases">
        <authorList>
            <consortium name="Pathogen Informatics"/>
        </authorList>
    </citation>
    <scope>NUCLEOTIDE SEQUENCE [LARGE SCALE GENOMIC DNA]</scope>
    <source>
        <strain evidence="2">Dakar</strain>
        <strain evidence="3">Dakar, Senegal</strain>
    </source>
</reference>
<evidence type="ECO:0000313" key="4">
    <source>
        <dbReference type="WBParaSite" id="SCUD_0002241501-mRNA-1"/>
    </source>
</evidence>
<organism evidence="4">
    <name type="scientific">Schistosoma curassoni</name>
    <dbReference type="NCBI Taxonomy" id="6186"/>
    <lineage>
        <taxon>Eukaryota</taxon>
        <taxon>Metazoa</taxon>
        <taxon>Spiralia</taxon>
        <taxon>Lophotrochozoa</taxon>
        <taxon>Platyhelminthes</taxon>
        <taxon>Trematoda</taxon>
        <taxon>Digenea</taxon>
        <taxon>Strigeidida</taxon>
        <taxon>Schistosomatoidea</taxon>
        <taxon>Schistosomatidae</taxon>
        <taxon>Schistosoma</taxon>
    </lineage>
</organism>
<evidence type="ECO:0000313" key="3">
    <source>
        <dbReference type="Proteomes" id="UP000279833"/>
    </source>
</evidence>
<protein>
    <submittedName>
        <fullName evidence="4">Cytochrome P450</fullName>
    </submittedName>
</protein>
<dbReference type="InterPro" id="IPR051944">
    <property type="entry name" value="BEACH_domain_protein"/>
</dbReference>
<keyword evidence="1" id="KW-0853">WD repeat</keyword>
<keyword evidence="3" id="KW-1185">Reference proteome</keyword>
<dbReference type="PANTHER" id="PTHR46108">
    <property type="entry name" value="BLUE CHEESE"/>
    <property type="match status" value="1"/>
</dbReference>
<reference evidence="4" key="1">
    <citation type="submission" date="2016-06" db="UniProtKB">
        <authorList>
            <consortium name="WormBaseParasite"/>
        </authorList>
    </citation>
    <scope>IDENTIFICATION</scope>
</reference>
<sequence>MRRSSKLLWKIGPFHFIEEPLTANRIAVMTKLGPNYMGSFQAIPSMP</sequence>
<gene>
    <name evidence="2" type="ORF">SCUD_LOCUS22412</name>
</gene>
<accession>A0A183L4Z9</accession>
<proteinExistence type="predicted"/>
<dbReference type="STRING" id="6186.A0A183L4Z9"/>
<evidence type="ECO:0000256" key="1">
    <source>
        <dbReference type="ARBA" id="ARBA00022574"/>
    </source>
</evidence>
<name>A0A183L4Z9_9TREM</name>
<dbReference type="PANTHER" id="PTHR46108:SF4">
    <property type="entry name" value="BLUE CHEESE"/>
    <property type="match status" value="1"/>
</dbReference>
<evidence type="ECO:0000313" key="2">
    <source>
        <dbReference type="EMBL" id="VDP78853.1"/>
    </source>
</evidence>
<dbReference type="AlphaFoldDB" id="A0A183L4Z9"/>